<feature type="transmembrane region" description="Helical" evidence="2">
    <location>
        <begin position="325"/>
        <end position="345"/>
    </location>
</feature>
<evidence type="ECO:0000313" key="3">
    <source>
        <dbReference type="EMBL" id="KAF9479703.1"/>
    </source>
</evidence>
<evidence type="ECO:0000256" key="1">
    <source>
        <dbReference type="SAM" id="MobiDB-lite"/>
    </source>
</evidence>
<feature type="compositionally biased region" description="Pro residues" evidence="1">
    <location>
        <begin position="153"/>
        <end position="164"/>
    </location>
</feature>
<accession>A0A9P5Z1K7</accession>
<proteinExistence type="predicted"/>
<feature type="transmembrane region" description="Helical" evidence="2">
    <location>
        <begin position="251"/>
        <end position="269"/>
    </location>
</feature>
<name>A0A9P5Z1K7_9AGAR</name>
<organism evidence="3 4">
    <name type="scientific">Pholiota conissans</name>
    <dbReference type="NCBI Taxonomy" id="109636"/>
    <lineage>
        <taxon>Eukaryota</taxon>
        <taxon>Fungi</taxon>
        <taxon>Dikarya</taxon>
        <taxon>Basidiomycota</taxon>
        <taxon>Agaricomycotina</taxon>
        <taxon>Agaricomycetes</taxon>
        <taxon>Agaricomycetidae</taxon>
        <taxon>Agaricales</taxon>
        <taxon>Agaricineae</taxon>
        <taxon>Strophariaceae</taxon>
        <taxon>Pholiota</taxon>
    </lineage>
</organism>
<feature type="transmembrane region" description="Helical" evidence="2">
    <location>
        <begin position="351"/>
        <end position="371"/>
    </location>
</feature>
<evidence type="ECO:0000313" key="4">
    <source>
        <dbReference type="Proteomes" id="UP000807469"/>
    </source>
</evidence>
<dbReference type="AlphaFoldDB" id="A0A9P5Z1K7"/>
<reference evidence="3" key="1">
    <citation type="submission" date="2020-11" db="EMBL/GenBank/DDBJ databases">
        <authorList>
            <consortium name="DOE Joint Genome Institute"/>
            <person name="Ahrendt S."/>
            <person name="Riley R."/>
            <person name="Andreopoulos W."/>
            <person name="Labutti K."/>
            <person name="Pangilinan J."/>
            <person name="Ruiz-Duenas F.J."/>
            <person name="Barrasa J.M."/>
            <person name="Sanchez-Garcia M."/>
            <person name="Camarero S."/>
            <person name="Miyauchi S."/>
            <person name="Serrano A."/>
            <person name="Linde D."/>
            <person name="Babiker R."/>
            <person name="Drula E."/>
            <person name="Ayuso-Fernandez I."/>
            <person name="Pacheco R."/>
            <person name="Padilla G."/>
            <person name="Ferreira P."/>
            <person name="Barriuso J."/>
            <person name="Kellner H."/>
            <person name="Castanera R."/>
            <person name="Alfaro M."/>
            <person name="Ramirez L."/>
            <person name="Pisabarro A.G."/>
            <person name="Kuo A."/>
            <person name="Tritt A."/>
            <person name="Lipzen A."/>
            <person name="He G."/>
            <person name="Yan M."/>
            <person name="Ng V."/>
            <person name="Cullen D."/>
            <person name="Martin F."/>
            <person name="Rosso M.-N."/>
            <person name="Henrissat B."/>
            <person name="Hibbett D."/>
            <person name="Martinez A.T."/>
            <person name="Grigoriev I.V."/>
        </authorList>
    </citation>
    <scope>NUCLEOTIDE SEQUENCE</scope>
    <source>
        <strain evidence="3">CIRM-BRFM 674</strain>
    </source>
</reference>
<protein>
    <submittedName>
        <fullName evidence="3">Uncharacterized protein</fullName>
    </submittedName>
</protein>
<dbReference type="OrthoDB" id="2366471at2759"/>
<dbReference type="Proteomes" id="UP000807469">
    <property type="component" value="Unassembled WGS sequence"/>
</dbReference>
<keyword evidence="2" id="KW-0812">Transmembrane</keyword>
<gene>
    <name evidence="3" type="ORF">BDN70DRAFT_878452</name>
</gene>
<evidence type="ECO:0000256" key="2">
    <source>
        <dbReference type="SAM" id="Phobius"/>
    </source>
</evidence>
<sequence>MSEAAAGLDRSKFTLDVSGIAGVLGGEESFAAMSSVHLMRGRRWLGLYNSPGSYYVAKKYGTLAQFPLWKGLFPGPPVEPAAMLELDSKSGPRYMGVESGTRLPTTGHLAYLLARYCDRKVQPIERPVPEPAPMPTIVAPAPTLPGLRTSYPPVSPSSPYPTSPSPTSTTNFLLRNRSPKRSSTVGTITSAKPPPKVIVTIVKLGNFKEWPNYPIVPEEFFSQFNAWGFVPTIATISFAIGAAIARDWFSFAMIFLGALCNGVSCYIIGSGELRIHCRKPSPSSPPGDGILVNDGHIIILQGDEHMVSHVIRGRYHLHYNSSPQYMDIGFCSFLLTAQFIVQLFLVPQGMLFGQIMFLATFVVSWGFNAYLASVDRDTLQTNVLLQALGNPEFMKLDFDKWYAAAAFVACYLHPDTLEELVPNKTPAWNICRSLTLKAIAEDRNPTNLLLEKEGQIALNGLSKPSEREFVEEFIERAAQAYNGAKVIKNRNVIPTPAHWHSK</sequence>
<dbReference type="EMBL" id="MU155207">
    <property type="protein sequence ID" value="KAF9479703.1"/>
    <property type="molecule type" value="Genomic_DNA"/>
</dbReference>
<keyword evidence="2" id="KW-0472">Membrane</keyword>
<feature type="region of interest" description="Disordered" evidence="1">
    <location>
        <begin position="148"/>
        <end position="189"/>
    </location>
</feature>
<keyword evidence="4" id="KW-1185">Reference proteome</keyword>
<keyword evidence="2" id="KW-1133">Transmembrane helix</keyword>
<comment type="caution">
    <text evidence="3">The sequence shown here is derived from an EMBL/GenBank/DDBJ whole genome shotgun (WGS) entry which is preliminary data.</text>
</comment>